<evidence type="ECO:0000256" key="1">
    <source>
        <dbReference type="SAM" id="MobiDB-lite"/>
    </source>
</evidence>
<accession>F4REL7</accession>
<dbReference type="Proteomes" id="UP000001072">
    <property type="component" value="Unassembled WGS sequence"/>
</dbReference>
<dbReference type="InParanoid" id="F4REL7"/>
<evidence type="ECO:0000313" key="2">
    <source>
        <dbReference type="EMBL" id="EGG09256.1"/>
    </source>
</evidence>
<dbReference type="HOGENOM" id="CLU_378581_0_0_1"/>
<dbReference type="VEuPathDB" id="FungiDB:MELLADRAFT_104416"/>
<evidence type="ECO:0000313" key="3">
    <source>
        <dbReference type="Proteomes" id="UP000001072"/>
    </source>
</evidence>
<keyword evidence="3" id="KW-1185">Reference proteome</keyword>
<name>F4REL7_MELLP</name>
<dbReference type="EMBL" id="GL883098">
    <property type="protein sequence ID" value="EGG09256.1"/>
    <property type="molecule type" value="Genomic_DNA"/>
</dbReference>
<sequence length="732" mass="83868">MSCSDFITRASQCNGPMLSINVLNRPDRAHPMGPIDMRLISYYIRREVENSEKVQDRIQEGFDTQASVSSSKQSEVKSLDIGSPIRRHGDSLMIHISCNNEIDKVTRQIIFAELSSNPLELQHADDILDLTTQEKISEEFQSTFPSSLQKSTSLKLKDGSWISKLPPQEKVSEDVSEPPFSSVVQSNSLKKKNVLKEVSEIGTEEEISGNVQDPSTSRVVHSNPSNKENRQGPKNFRDFLTIPISDQTSTSEEVPKFLTSSVEHPKLLRPSKGIDVRNIPSSVKEYLNISTYYEDLPDDLKETHEIFKTMITNTNNLHQFFSQRCFRKKKSWSTYLGERSGPLRPYKKFMQNMSTVMRETPDENMSNSLIAVEHLHLNGFERGSILYSTKFMRHKKAIIDSLGLFCEVLKDKKLVYLNRLRAIGIIQYYKNHFPLGSGTLETEFSHHALSFQTALELFFTRDHEEAVEAKMLPPSTMSHKEIGFSIRECFARASFMSRHEECIKEGLLSDHPQGIHVMILRFLLGSWLAIDGETVQKFISELAGLIIGNTLTNKETNYAIAVVCHLWKMPIYKEYIYEWLDVDQFYTNFFKPKAQEAIKLFLDEKDKHLKKGKKAYVIVIDLLEDNVSSSNGLVLTLLDEIKSDSLSMNEKEELLHLLNAKFVLQPDLRPILFEKMYHDEIDLHVAEVWIRIGSQQQLVQTPLDDLDTIAFRILLSAKLQALENENMKFKVS</sequence>
<reference evidence="3" key="1">
    <citation type="journal article" date="2011" name="Proc. Natl. Acad. Sci. U.S.A.">
        <title>Obligate biotrophy features unraveled by the genomic analysis of rust fungi.</title>
        <authorList>
            <person name="Duplessis S."/>
            <person name="Cuomo C.A."/>
            <person name="Lin Y.-C."/>
            <person name="Aerts A."/>
            <person name="Tisserant E."/>
            <person name="Veneault-Fourrey C."/>
            <person name="Joly D.L."/>
            <person name="Hacquard S."/>
            <person name="Amselem J."/>
            <person name="Cantarel B.L."/>
            <person name="Chiu R."/>
            <person name="Coutinho P.M."/>
            <person name="Feau N."/>
            <person name="Field M."/>
            <person name="Frey P."/>
            <person name="Gelhaye E."/>
            <person name="Goldberg J."/>
            <person name="Grabherr M.G."/>
            <person name="Kodira C.D."/>
            <person name="Kohler A."/>
            <person name="Kuees U."/>
            <person name="Lindquist E.A."/>
            <person name="Lucas S.M."/>
            <person name="Mago R."/>
            <person name="Mauceli E."/>
            <person name="Morin E."/>
            <person name="Murat C."/>
            <person name="Pangilinan J.L."/>
            <person name="Park R."/>
            <person name="Pearson M."/>
            <person name="Quesneville H."/>
            <person name="Rouhier N."/>
            <person name="Sakthikumar S."/>
            <person name="Salamov A.A."/>
            <person name="Schmutz J."/>
            <person name="Selles B."/>
            <person name="Shapiro H."/>
            <person name="Tanguay P."/>
            <person name="Tuskan G.A."/>
            <person name="Henrissat B."/>
            <person name="Van de Peer Y."/>
            <person name="Rouze P."/>
            <person name="Ellis J.G."/>
            <person name="Dodds P.N."/>
            <person name="Schein J.E."/>
            <person name="Zhong S."/>
            <person name="Hamelin R.C."/>
            <person name="Grigoriev I.V."/>
            <person name="Szabo L.J."/>
            <person name="Martin F."/>
        </authorList>
    </citation>
    <scope>NUCLEOTIDE SEQUENCE [LARGE SCALE GENOMIC DNA]</scope>
    <source>
        <strain evidence="3">98AG31 / pathotype 3-4-7</strain>
    </source>
</reference>
<organism evidence="3">
    <name type="scientific">Melampsora larici-populina (strain 98AG31 / pathotype 3-4-7)</name>
    <name type="common">Poplar leaf rust fungus</name>
    <dbReference type="NCBI Taxonomy" id="747676"/>
    <lineage>
        <taxon>Eukaryota</taxon>
        <taxon>Fungi</taxon>
        <taxon>Dikarya</taxon>
        <taxon>Basidiomycota</taxon>
        <taxon>Pucciniomycotina</taxon>
        <taxon>Pucciniomycetes</taxon>
        <taxon>Pucciniales</taxon>
        <taxon>Melampsoraceae</taxon>
        <taxon>Melampsora</taxon>
    </lineage>
</organism>
<protein>
    <submittedName>
        <fullName evidence="2">Uncharacterized protein</fullName>
    </submittedName>
</protein>
<dbReference type="KEGG" id="mlr:MELLADRAFT_104416"/>
<gene>
    <name evidence="2" type="ORF">MELLADRAFT_104416</name>
</gene>
<feature type="region of interest" description="Disordered" evidence="1">
    <location>
        <begin position="202"/>
        <end position="236"/>
    </location>
</feature>
<feature type="compositionally biased region" description="Polar residues" evidence="1">
    <location>
        <begin position="209"/>
        <end position="226"/>
    </location>
</feature>
<dbReference type="GeneID" id="18922249"/>
<proteinExistence type="predicted"/>
<dbReference type="AlphaFoldDB" id="F4REL7"/>
<feature type="compositionally biased region" description="Basic and acidic residues" evidence="1">
    <location>
        <begin position="227"/>
        <end position="236"/>
    </location>
</feature>
<dbReference type="RefSeq" id="XP_007407616.1">
    <property type="nucleotide sequence ID" value="XM_007407554.1"/>
</dbReference>